<feature type="compositionally biased region" description="Polar residues" evidence="10">
    <location>
        <begin position="549"/>
        <end position="565"/>
    </location>
</feature>
<feature type="compositionally biased region" description="Low complexity" evidence="10">
    <location>
        <begin position="511"/>
        <end position="534"/>
    </location>
</feature>
<dbReference type="Gene3D" id="1.10.246.20">
    <property type="entry name" value="Coactivator CBP, KIX domain"/>
    <property type="match status" value="1"/>
</dbReference>
<dbReference type="GO" id="GO:0003712">
    <property type="term" value="F:transcription coregulator activity"/>
    <property type="evidence" value="ECO:0007669"/>
    <property type="project" value="InterPro"/>
</dbReference>
<evidence type="ECO:0000313" key="13">
    <source>
        <dbReference type="Proteomes" id="UP000038045"/>
    </source>
</evidence>
<sequence>MAALEDEDWPSQKFRDHVIQRLEPELQRNRQHAPNLPVPGNAREVEDYVFQKCTSKDEYMRTIAKVINAINCNSKSSSMPSVLNNHYNKNGLSPTTGNNPPSNIPPDPQPTQQNDISLTMVNNVTSSSDGNRQLSQVTSSSIQIQRQSPLPSNSISHTPPIVSNLQQHPNVQQTSGGNNNINTTNTNYIPSQQMTTPSSYGTSMGGPTYMRNSQQPIKSEYPGMNEQVNYVMPQNSVPPVTSMYPQNINKPSMPTEDMMSGNPMMQRQRNWSVQQDGGQYMQNPIMQMPATNLGMPQQPMMQYMNQQPYSDYPPYQSPGIQMNNGLSYGTNCIPMQGDKMFESKLKELRQHASMIKGKANYCRSSGNTIGAEKLDFIYSVLTGEKKPTWETVLKIEEEIHKNILPQSIMSGNVNMGSPMSGPGMMQDSKMMPQQFYSQPQWIPAQQLPPMNSVPSPYTVSGGIGGGHQQYSGNVPNSPSGSQSLRHSPYQIPNKHSGSLSSRQNSLPHAKSQSSTNINTYSNNYHYSNQQMSNQMASNGNNLDEIYSQPYDSYNNGPKNDDINNQNLYSTSSNTPPSSNYSPYLTSNMTQEINSLKGQFTFKNICGTYDGNFVNVDVTFNHFDKEFPPFRLIIPKTYPAVPVSFEQLPLEIESFLFEDVQSHMYNEIRNKNPKTITDILKTAESCAMEYYSKQHINNIATPVLDDIFRSSQYDSTLQ</sequence>
<evidence type="ECO:0000313" key="14">
    <source>
        <dbReference type="WBParaSite" id="PTRK_0001540200.1"/>
    </source>
</evidence>
<evidence type="ECO:0000259" key="12">
    <source>
        <dbReference type="Pfam" id="PF21539"/>
    </source>
</evidence>
<proteinExistence type="inferred from homology"/>
<accession>A0A0N5A1A2</accession>
<feature type="compositionally biased region" description="Low complexity" evidence="10">
    <location>
        <begin position="566"/>
        <end position="580"/>
    </location>
</feature>
<keyword evidence="4 9" id="KW-0805">Transcription regulation</keyword>
<feature type="region of interest" description="Disordered" evidence="10">
    <location>
        <begin position="81"/>
        <end position="152"/>
    </location>
</feature>
<evidence type="ECO:0000256" key="3">
    <source>
        <dbReference type="ARBA" id="ARBA00019613"/>
    </source>
</evidence>
<keyword evidence="5 9" id="KW-0010">Activator</keyword>
<feature type="compositionally biased region" description="Polar residues" evidence="10">
    <location>
        <begin position="468"/>
        <end position="485"/>
    </location>
</feature>
<evidence type="ECO:0000256" key="8">
    <source>
        <dbReference type="ARBA" id="ARBA00032016"/>
    </source>
</evidence>
<feature type="compositionally biased region" description="Polar residues" evidence="10">
    <location>
        <begin position="493"/>
        <end position="506"/>
    </location>
</feature>
<feature type="compositionally biased region" description="Polar residues" evidence="10">
    <location>
        <begin position="81"/>
        <end position="97"/>
    </location>
</feature>
<dbReference type="InterPro" id="IPR036529">
    <property type="entry name" value="KIX_dom_sf"/>
</dbReference>
<evidence type="ECO:0000259" key="11">
    <source>
        <dbReference type="Pfam" id="PF09606"/>
    </source>
</evidence>
<evidence type="ECO:0000256" key="9">
    <source>
        <dbReference type="RuleBase" id="RU364148"/>
    </source>
</evidence>
<evidence type="ECO:0000256" key="2">
    <source>
        <dbReference type="ARBA" id="ARBA00009807"/>
    </source>
</evidence>
<organism evidence="13 14">
    <name type="scientific">Parastrongyloides trichosuri</name>
    <name type="common">Possum-specific nematode worm</name>
    <dbReference type="NCBI Taxonomy" id="131310"/>
    <lineage>
        <taxon>Eukaryota</taxon>
        <taxon>Metazoa</taxon>
        <taxon>Ecdysozoa</taxon>
        <taxon>Nematoda</taxon>
        <taxon>Chromadorea</taxon>
        <taxon>Rhabditida</taxon>
        <taxon>Tylenchina</taxon>
        <taxon>Panagrolaimomorpha</taxon>
        <taxon>Strongyloidoidea</taxon>
        <taxon>Strongyloididae</taxon>
        <taxon>Parastrongyloides</taxon>
    </lineage>
</organism>
<dbReference type="GO" id="GO:0006355">
    <property type="term" value="P:regulation of DNA-templated transcription"/>
    <property type="evidence" value="ECO:0007669"/>
    <property type="project" value="InterPro"/>
</dbReference>
<gene>
    <name evidence="9" type="primary">MED15</name>
</gene>
<keyword evidence="6 9" id="KW-0804">Transcription</keyword>
<keyword evidence="7 9" id="KW-0539">Nucleus</keyword>
<dbReference type="InterPro" id="IPR048386">
    <property type="entry name" value="Med15_C"/>
</dbReference>
<dbReference type="AlphaFoldDB" id="A0A0N5A1A2"/>
<dbReference type="Pfam" id="PF09606">
    <property type="entry name" value="Med15_N"/>
    <property type="match status" value="1"/>
</dbReference>
<comment type="subunit">
    <text evidence="9">Component of the Mediator complex.</text>
</comment>
<comment type="subcellular location">
    <subcellularLocation>
        <location evidence="1 9">Nucleus</location>
    </subcellularLocation>
</comment>
<dbReference type="STRING" id="131310.A0A0N5A1A2"/>
<evidence type="ECO:0000256" key="1">
    <source>
        <dbReference type="ARBA" id="ARBA00004123"/>
    </source>
</evidence>
<comment type="function">
    <text evidence="9">Component of the Mediator complex, a coactivator involved in the regulated transcription of nearly all RNA polymerase II-dependent genes. Mediator functions as a bridge to convey information from gene-specific regulatory proteins to the basal RNA polymerase II transcription machinery. Mediator is recruited to promoters by direct interactions with regulatory proteins and serves as a scaffold for the assembly of a functional preinitiation complex with RNA polymerase II and the general transcription factors.</text>
</comment>
<name>A0A0N5A1A2_PARTI</name>
<dbReference type="FunFam" id="1.10.246.20:FF:000006">
    <property type="entry name" value="Mediator of RNA polymerase II transcription subunit 15"/>
    <property type="match status" value="1"/>
</dbReference>
<feature type="compositionally biased region" description="Polar residues" evidence="10">
    <location>
        <begin position="448"/>
        <end position="458"/>
    </location>
</feature>
<feature type="domain" description="ARC105/Med15 mediator subunit C-terminal" evidence="12">
    <location>
        <begin position="586"/>
        <end position="685"/>
    </location>
</feature>
<dbReference type="InterPro" id="IPR019087">
    <property type="entry name" value="Med15_N"/>
</dbReference>
<feature type="domain" description="Mediator of RNA polymerase II transcription subunit 15 N-terminal" evidence="11">
    <location>
        <begin position="5"/>
        <end position="79"/>
    </location>
</feature>
<feature type="compositionally biased region" description="Polar residues" evidence="10">
    <location>
        <begin position="111"/>
        <end position="152"/>
    </location>
</feature>
<keyword evidence="13" id="KW-1185">Reference proteome</keyword>
<reference evidence="14" key="1">
    <citation type="submission" date="2017-02" db="UniProtKB">
        <authorList>
            <consortium name="WormBaseParasite"/>
        </authorList>
    </citation>
    <scope>IDENTIFICATION</scope>
</reference>
<evidence type="ECO:0000256" key="6">
    <source>
        <dbReference type="ARBA" id="ARBA00023163"/>
    </source>
</evidence>
<dbReference type="GO" id="GO:0005634">
    <property type="term" value="C:nucleus"/>
    <property type="evidence" value="ECO:0007669"/>
    <property type="project" value="UniProtKB-SubCell"/>
</dbReference>
<evidence type="ECO:0000256" key="7">
    <source>
        <dbReference type="ARBA" id="ARBA00023242"/>
    </source>
</evidence>
<evidence type="ECO:0000256" key="5">
    <source>
        <dbReference type="ARBA" id="ARBA00023159"/>
    </source>
</evidence>
<dbReference type="WBParaSite" id="PTRK_0001540200.1">
    <property type="protein sequence ID" value="PTRK_0001540200.1"/>
    <property type="gene ID" value="PTRK_0001540200"/>
</dbReference>
<dbReference type="Proteomes" id="UP000038045">
    <property type="component" value="Unplaced"/>
</dbReference>
<feature type="region of interest" description="Disordered" evidence="10">
    <location>
        <begin position="446"/>
        <end position="580"/>
    </location>
</feature>
<evidence type="ECO:0000256" key="10">
    <source>
        <dbReference type="SAM" id="MobiDB-lite"/>
    </source>
</evidence>
<evidence type="ECO:0000256" key="4">
    <source>
        <dbReference type="ARBA" id="ARBA00023015"/>
    </source>
</evidence>
<protein>
    <recommendedName>
        <fullName evidence="3 9">Mediator of RNA polymerase II transcription subunit 15</fullName>
    </recommendedName>
    <alternativeName>
        <fullName evidence="8 9">Mediator complex subunit 15</fullName>
    </alternativeName>
</protein>
<dbReference type="Pfam" id="PF21539">
    <property type="entry name" value="Med15_C"/>
    <property type="match status" value="1"/>
</dbReference>
<comment type="similarity">
    <text evidence="2 9">Belongs to the Mediator complex subunit 15 family.</text>
</comment>